<proteinExistence type="predicted"/>
<dbReference type="AlphaFoldDB" id="A0A655BQW4"/>
<dbReference type="Proteomes" id="UP000039541">
    <property type="component" value="Unassembled WGS sequence"/>
</dbReference>
<dbReference type="EMBL" id="CQPC01000037">
    <property type="protein sequence ID" value="CNU45225.1"/>
    <property type="molecule type" value="Genomic_DNA"/>
</dbReference>
<name>A0A655BQW4_SALET</name>
<dbReference type="EMBL" id="CQPD01000005">
    <property type="protein sequence ID" value="CNT71287.1"/>
    <property type="molecule type" value="Genomic_DNA"/>
</dbReference>
<sequence>MLTFNLINTQAVITNHQAYYDVGNIIVVAQAEQAKFLLFHLPGVVIAVAAGKRAFIIKISDAVLHMPGFIRHLTAQAGVCCIKLNQYTVIHRHHRF</sequence>
<evidence type="ECO:0000313" key="3">
    <source>
        <dbReference type="Proteomes" id="UP000039541"/>
    </source>
</evidence>
<evidence type="ECO:0000313" key="1">
    <source>
        <dbReference type="EMBL" id="CNT71287.1"/>
    </source>
</evidence>
<gene>
    <name evidence="2" type="ORF">ERS008202_02776</name>
    <name evidence="1" type="ORF">ERS008207_00689</name>
</gene>
<protein>
    <submittedName>
        <fullName evidence="1">Uncharacterized protein</fullName>
    </submittedName>
</protein>
<dbReference type="Proteomes" id="UP000042394">
    <property type="component" value="Unassembled WGS sequence"/>
</dbReference>
<accession>A0A655BQW4</accession>
<evidence type="ECO:0000313" key="4">
    <source>
        <dbReference type="Proteomes" id="UP000042394"/>
    </source>
</evidence>
<evidence type="ECO:0000313" key="2">
    <source>
        <dbReference type="EMBL" id="CNU45225.1"/>
    </source>
</evidence>
<reference evidence="3 4" key="1">
    <citation type="submission" date="2015-03" db="EMBL/GenBank/DDBJ databases">
        <authorList>
            <consortium name="Pathogen Informatics"/>
        </authorList>
    </citation>
    <scope>NUCLEOTIDE SEQUENCE [LARGE SCALE GENOMIC DNA]</scope>
    <source>
        <strain evidence="2 3">3476</strain>
        <strain evidence="1 4">D4891</strain>
    </source>
</reference>
<organism evidence="1 4">
    <name type="scientific">Salmonella enterica subsp. enterica serovar Bovismorbificans</name>
    <dbReference type="NCBI Taxonomy" id="58097"/>
    <lineage>
        <taxon>Bacteria</taxon>
        <taxon>Pseudomonadati</taxon>
        <taxon>Pseudomonadota</taxon>
        <taxon>Gammaproteobacteria</taxon>
        <taxon>Enterobacterales</taxon>
        <taxon>Enterobacteriaceae</taxon>
        <taxon>Salmonella</taxon>
    </lineage>
</organism>